<reference evidence="3 4" key="1">
    <citation type="submission" date="2018-12" db="EMBL/GenBank/DDBJ databases">
        <title>Draft Genome Sequence of Chryseobacterium arthrosphaerae strain ED882-96 Isolated from the Blood of a Patient with Liver Cirrhosis in Taiwan.</title>
        <authorList>
            <person name="Lin J.-N."/>
            <person name="Lai C.-H."/>
            <person name="Yang C.-H."/>
            <person name="Huang Y.-H."/>
        </authorList>
    </citation>
    <scope>NUCLEOTIDE SEQUENCE [LARGE SCALE GENOMIC DNA]</scope>
    <source>
        <strain evidence="3 4">ED882-96</strain>
    </source>
</reference>
<feature type="transmembrane region" description="Helical" evidence="1">
    <location>
        <begin position="193"/>
        <end position="213"/>
    </location>
</feature>
<proteinExistence type="predicted"/>
<accession>A0A3S0N587</accession>
<keyword evidence="1" id="KW-0472">Membrane</keyword>
<comment type="caution">
    <text evidence="3">The sequence shown here is derived from an EMBL/GenBank/DDBJ whole genome shotgun (WGS) entry which is preliminary data.</text>
</comment>
<evidence type="ECO:0000313" key="3">
    <source>
        <dbReference type="EMBL" id="RTZ49892.1"/>
    </source>
</evidence>
<dbReference type="NCBIfam" id="NF033631">
    <property type="entry name" value="SLATT_5"/>
    <property type="match status" value="1"/>
</dbReference>
<keyword evidence="1" id="KW-1133">Transmembrane helix</keyword>
<dbReference type="RefSeq" id="WP_232738219.1">
    <property type="nucleotide sequence ID" value="NZ_JAKYXE010000006.1"/>
</dbReference>
<evidence type="ECO:0000259" key="2">
    <source>
        <dbReference type="Pfam" id="PF18160"/>
    </source>
</evidence>
<dbReference type="Pfam" id="PF18160">
    <property type="entry name" value="SLATT_5"/>
    <property type="match status" value="1"/>
</dbReference>
<keyword evidence="1" id="KW-0812">Transmembrane</keyword>
<protein>
    <submittedName>
        <fullName evidence="3">SLATT domain-containing protein</fullName>
    </submittedName>
</protein>
<organism evidence="3 4">
    <name type="scientific">Chryseobacterium arthrosphaerae</name>
    <dbReference type="NCBI Taxonomy" id="651561"/>
    <lineage>
        <taxon>Bacteria</taxon>
        <taxon>Pseudomonadati</taxon>
        <taxon>Bacteroidota</taxon>
        <taxon>Flavobacteriia</taxon>
        <taxon>Flavobacteriales</taxon>
        <taxon>Weeksellaceae</taxon>
        <taxon>Chryseobacterium group</taxon>
        <taxon>Chryseobacterium</taxon>
    </lineage>
</organism>
<name>A0A3S0N587_9FLAO</name>
<feature type="transmembrane region" description="Helical" evidence="1">
    <location>
        <begin position="48"/>
        <end position="66"/>
    </location>
</feature>
<evidence type="ECO:0000313" key="4">
    <source>
        <dbReference type="Proteomes" id="UP000276953"/>
    </source>
</evidence>
<sequence>MSNTQQRRYSDYLNKTFLEELNYKIWVTKGCRFNASSRLIRTGKLSNLAINMISVYLTIAGLLTVYNINSKIIDDNLLAYLITSLSILALVFGQIENSKDYTLKSKEFHNCGLELSEIYNKLRIFKTLEENPSQERRTQFTEEISISYQKVLEKYDNHLQIDNNIFKTKKARYHELNYWQIIKYKCEYYLHSYFLYHILIIVPAILIILLIIYRN</sequence>
<gene>
    <name evidence="3" type="ORF">EJ377_06975</name>
</gene>
<feature type="domain" description="SMODS and SLOG-associating 2TM effector" evidence="2">
    <location>
        <begin position="15"/>
        <end position="208"/>
    </location>
</feature>
<feature type="transmembrane region" description="Helical" evidence="1">
    <location>
        <begin position="78"/>
        <end position="95"/>
    </location>
</feature>
<evidence type="ECO:0000256" key="1">
    <source>
        <dbReference type="SAM" id="Phobius"/>
    </source>
</evidence>
<dbReference type="AlphaFoldDB" id="A0A3S0N587"/>
<dbReference type="EMBL" id="RYFC01000001">
    <property type="protein sequence ID" value="RTZ49892.1"/>
    <property type="molecule type" value="Genomic_DNA"/>
</dbReference>
<dbReference type="InterPro" id="IPR041115">
    <property type="entry name" value="SLATT_5"/>
</dbReference>
<dbReference type="Proteomes" id="UP000276953">
    <property type="component" value="Unassembled WGS sequence"/>
</dbReference>